<protein>
    <submittedName>
        <fullName evidence="1">Tfp pilus assembly protein PilW</fullName>
    </submittedName>
</protein>
<evidence type="ECO:0000313" key="2">
    <source>
        <dbReference type="Proteomes" id="UP001183648"/>
    </source>
</evidence>
<accession>A0ABU2BTT1</accession>
<dbReference type="EMBL" id="JAVDYG010000001">
    <property type="protein sequence ID" value="MDR7362026.1"/>
    <property type="molecule type" value="Genomic_DNA"/>
</dbReference>
<name>A0ABU2BTT1_9ACTN</name>
<proteinExistence type="predicted"/>
<sequence length="34" mass="3747">MEPVLVALMVILLLLGGVVALYLLRKAVDSQHDR</sequence>
<reference evidence="1 2" key="1">
    <citation type="submission" date="2023-07" db="EMBL/GenBank/DDBJ databases">
        <title>Sequencing the genomes of 1000 actinobacteria strains.</title>
        <authorList>
            <person name="Klenk H.-P."/>
        </authorList>
    </citation>
    <scope>NUCLEOTIDE SEQUENCE [LARGE SCALE GENOMIC DNA]</scope>
    <source>
        <strain evidence="1 2">DSM 19426</strain>
    </source>
</reference>
<dbReference type="Proteomes" id="UP001183648">
    <property type="component" value="Unassembled WGS sequence"/>
</dbReference>
<evidence type="ECO:0000313" key="1">
    <source>
        <dbReference type="EMBL" id="MDR7362026.1"/>
    </source>
</evidence>
<gene>
    <name evidence="1" type="ORF">J2S63_001579</name>
</gene>
<keyword evidence="2" id="KW-1185">Reference proteome</keyword>
<organism evidence="1 2">
    <name type="scientific">Nocardioides marmoribigeumensis</name>
    <dbReference type="NCBI Taxonomy" id="433649"/>
    <lineage>
        <taxon>Bacteria</taxon>
        <taxon>Bacillati</taxon>
        <taxon>Actinomycetota</taxon>
        <taxon>Actinomycetes</taxon>
        <taxon>Propionibacteriales</taxon>
        <taxon>Nocardioidaceae</taxon>
        <taxon>Nocardioides</taxon>
    </lineage>
</organism>
<comment type="caution">
    <text evidence="1">The sequence shown here is derived from an EMBL/GenBank/DDBJ whole genome shotgun (WGS) entry which is preliminary data.</text>
</comment>